<feature type="compositionally biased region" description="Pro residues" evidence="1">
    <location>
        <begin position="98"/>
        <end position="122"/>
    </location>
</feature>
<dbReference type="InterPro" id="IPR013320">
    <property type="entry name" value="ConA-like_dom_sf"/>
</dbReference>
<keyword evidence="3" id="KW-0430">Lectin</keyword>
<dbReference type="EMBL" id="KZ678130">
    <property type="protein sequence ID" value="PSN72511.1"/>
    <property type="molecule type" value="Genomic_DNA"/>
</dbReference>
<dbReference type="PANTHER" id="PTHR10963:SF53">
    <property type="entry name" value="GH16 DOMAIN-CONTAINING PROTEIN"/>
    <property type="match status" value="1"/>
</dbReference>
<feature type="compositionally biased region" description="Low complexity" evidence="1">
    <location>
        <begin position="66"/>
        <end position="97"/>
    </location>
</feature>
<dbReference type="GO" id="GO:0005975">
    <property type="term" value="P:carbohydrate metabolic process"/>
    <property type="evidence" value="ECO:0007669"/>
    <property type="project" value="InterPro"/>
</dbReference>
<name>A0A2T2P4A4_CORCC</name>
<dbReference type="Pfam" id="PF26113">
    <property type="entry name" value="GH16_XgeA"/>
    <property type="match status" value="1"/>
</dbReference>
<dbReference type="AlphaFoldDB" id="A0A2T2P4A4"/>
<dbReference type="Proteomes" id="UP000240883">
    <property type="component" value="Unassembled WGS sequence"/>
</dbReference>
<organism evidence="3 4">
    <name type="scientific">Corynespora cassiicola Philippines</name>
    <dbReference type="NCBI Taxonomy" id="1448308"/>
    <lineage>
        <taxon>Eukaryota</taxon>
        <taxon>Fungi</taxon>
        <taxon>Dikarya</taxon>
        <taxon>Ascomycota</taxon>
        <taxon>Pezizomycotina</taxon>
        <taxon>Dothideomycetes</taxon>
        <taxon>Pleosporomycetidae</taxon>
        <taxon>Pleosporales</taxon>
        <taxon>Corynesporascaceae</taxon>
        <taxon>Corynespora</taxon>
    </lineage>
</organism>
<dbReference type="SUPFAM" id="SSF49899">
    <property type="entry name" value="Concanavalin A-like lectins/glucanases"/>
    <property type="match status" value="1"/>
</dbReference>
<feature type="compositionally biased region" description="Low complexity" evidence="1">
    <location>
        <begin position="44"/>
        <end position="53"/>
    </location>
</feature>
<protein>
    <submittedName>
        <fullName evidence="3">Concanavalin A-like lectin/glucanase</fullName>
    </submittedName>
</protein>
<dbReference type="Gene3D" id="2.60.120.200">
    <property type="match status" value="1"/>
</dbReference>
<dbReference type="PANTHER" id="PTHR10963">
    <property type="entry name" value="GLYCOSYL HYDROLASE-RELATED"/>
    <property type="match status" value="1"/>
</dbReference>
<sequence>MSAQLNKLFEKGKAKVKEFADSHGGSSQQQQQHQGYPGQGYPGQGHQAQGYPNQQPPQPHQYTGAPYPQYQQQQQYQPPPQQNQQWGPPQSPPANQWGPPPQQQQQWGPPPPQQAFSPPPVPQHSKPQSPNPPPVPHNRPMSNPPPPQNIPPPQTEKVYWKPAFDAATPVSQNFRHELGDHGWGNNEKQNYTDNPANSFHHDNRLIVRGLVQNGSYTSARLTSHQTLSRPRGYLTATILPPCAEGIWPAYWMLPKDPFSWPGDGEVDIFESWNGDCKNHSCLHWGHYNGEDWNKHQVIETHLHDMPHQPHTFGFAWIEEDGIPDWRGRMIWYIDGRPVMKGNIPKGTRRMEDYRILINIAMGGNVCAGKLPKDGYYDLVVSDLKMCEEPAGGWEEFERAWGAAPEGKPM</sequence>
<dbReference type="PROSITE" id="PS51762">
    <property type="entry name" value="GH16_2"/>
    <property type="match status" value="1"/>
</dbReference>
<gene>
    <name evidence="3" type="ORF">BS50DRAFT_569988</name>
</gene>
<feature type="compositionally biased region" description="Pro residues" evidence="1">
    <location>
        <begin position="129"/>
        <end position="154"/>
    </location>
</feature>
<proteinExistence type="predicted"/>
<evidence type="ECO:0000313" key="4">
    <source>
        <dbReference type="Proteomes" id="UP000240883"/>
    </source>
</evidence>
<reference evidence="3 4" key="1">
    <citation type="journal article" date="2018" name="Front. Microbiol.">
        <title>Genome-Wide Analysis of Corynespora cassiicola Leaf Fall Disease Putative Effectors.</title>
        <authorList>
            <person name="Lopez D."/>
            <person name="Ribeiro S."/>
            <person name="Label P."/>
            <person name="Fumanal B."/>
            <person name="Venisse J.S."/>
            <person name="Kohler A."/>
            <person name="de Oliveira R.R."/>
            <person name="Labutti K."/>
            <person name="Lipzen A."/>
            <person name="Lail K."/>
            <person name="Bauer D."/>
            <person name="Ohm R.A."/>
            <person name="Barry K.W."/>
            <person name="Spatafora J."/>
            <person name="Grigoriev I.V."/>
            <person name="Martin F.M."/>
            <person name="Pujade-Renaud V."/>
        </authorList>
    </citation>
    <scope>NUCLEOTIDE SEQUENCE [LARGE SCALE GENOMIC DNA]</scope>
    <source>
        <strain evidence="3 4">Philippines</strain>
    </source>
</reference>
<dbReference type="STRING" id="1448308.A0A2T2P4A4"/>
<feature type="compositionally biased region" description="Low complexity" evidence="1">
    <location>
        <begin position="22"/>
        <end position="36"/>
    </location>
</feature>
<evidence type="ECO:0000256" key="1">
    <source>
        <dbReference type="SAM" id="MobiDB-lite"/>
    </source>
</evidence>
<dbReference type="InterPro" id="IPR000757">
    <property type="entry name" value="Beta-glucanase-like"/>
</dbReference>
<feature type="domain" description="GH16" evidence="2">
    <location>
        <begin position="145"/>
        <end position="398"/>
    </location>
</feature>
<evidence type="ECO:0000259" key="2">
    <source>
        <dbReference type="PROSITE" id="PS51762"/>
    </source>
</evidence>
<dbReference type="OrthoDB" id="192832at2759"/>
<dbReference type="GO" id="GO:0030246">
    <property type="term" value="F:carbohydrate binding"/>
    <property type="evidence" value="ECO:0007669"/>
    <property type="project" value="UniProtKB-KW"/>
</dbReference>
<accession>A0A2T2P4A4</accession>
<keyword evidence="4" id="KW-1185">Reference proteome</keyword>
<dbReference type="CDD" id="cd08023">
    <property type="entry name" value="GH16_laminarinase_like"/>
    <property type="match status" value="1"/>
</dbReference>
<feature type="region of interest" description="Disordered" evidence="1">
    <location>
        <begin position="14"/>
        <end position="156"/>
    </location>
</feature>
<dbReference type="GO" id="GO:0004553">
    <property type="term" value="F:hydrolase activity, hydrolyzing O-glycosyl compounds"/>
    <property type="evidence" value="ECO:0007669"/>
    <property type="project" value="InterPro"/>
</dbReference>
<dbReference type="InterPro" id="IPR050546">
    <property type="entry name" value="Glycosyl_Hydrlase_16"/>
</dbReference>
<evidence type="ECO:0000313" key="3">
    <source>
        <dbReference type="EMBL" id="PSN72511.1"/>
    </source>
</evidence>